<organism evidence="1 2">
    <name type="scientific">Variovorax rhizosphaerae</name>
    <dbReference type="NCBI Taxonomy" id="1836200"/>
    <lineage>
        <taxon>Bacteria</taxon>
        <taxon>Pseudomonadati</taxon>
        <taxon>Pseudomonadota</taxon>
        <taxon>Betaproteobacteria</taxon>
        <taxon>Burkholderiales</taxon>
        <taxon>Comamonadaceae</taxon>
        <taxon>Variovorax</taxon>
    </lineage>
</organism>
<keyword evidence="2" id="KW-1185">Reference proteome</keyword>
<dbReference type="RefSeq" id="WP_340345392.1">
    <property type="nucleotide sequence ID" value="NZ_JBBKZT010000013.1"/>
</dbReference>
<reference evidence="1 2" key="1">
    <citation type="submission" date="2024-03" db="EMBL/GenBank/DDBJ databases">
        <title>Novel species of the genus Variovorax.</title>
        <authorList>
            <person name="Liu Q."/>
            <person name="Xin Y.-H."/>
        </authorList>
    </citation>
    <scope>NUCLEOTIDE SEQUENCE [LARGE SCALE GENOMIC DNA]</scope>
    <source>
        <strain evidence="1 2">KACC 18900</strain>
    </source>
</reference>
<gene>
    <name evidence="1" type="ORF">WKW82_26180</name>
</gene>
<accession>A0ABU8WTK1</accession>
<protein>
    <submittedName>
        <fullName evidence="1">Uncharacterized protein</fullName>
    </submittedName>
</protein>
<proteinExistence type="predicted"/>
<dbReference type="Proteomes" id="UP001385892">
    <property type="component" value="Unassembled WGS sequence"/>
</dbReference>
<comment type="caution">
    <text evidence="1">The sequence shown here is derived from an EMBL/GenBank/DDBJ whole genome shotgun (WGS) entry which is preliminary data.</text>
</comment>
<name>A0ABU8WTK1_9BURK</name>
<evidence type="ECO:0000313" key="2">
    <source>
        <dbReference type="Proteomes" id="UP001385892"/>
    </source>
</evidence>
<evidence type="ECO:0000313" key="1">
    <source>
        <dbReference type="EMBL" id="MEJ8850160.1"/>
    </source>
</evidence>
<dbReference type="EMBL" id="JBBKZT010000013">
    <property type="protein sequence ID" value="MEJ8850160.1"/>
    <property type="molecule type" value="Genomic_DNA"/>
</dbReference>
<sequence length="79" mass="8895">MPAPAIEQLQRLRTQGRSLHEPGKGLAVRTAQQAQRRQSRNPFPVLALRICEVVGRLARSVEYLRFVLRTPACDRAFAA</sequence>